<dbReference type="Proteomes" id="UP000030758">
    <property type="component" value="Unassembled WGS sequence"/>
</dbReference>
<evidence type="ECO:0000313" key="4">
    <source>
        <dbReference type="EMBL" id="KFD69844.1"/>
    </source>
</evidence>
<dbReference type="PANTHER" id="PTHR35572">
    <property type="entry name" value="PROTEIN CBG04538-RELATED"/>
    <property type="match status" value="1"/>
</dbReference>
<feature type="domain" description="Abnormal cell migration protein 18-like fibronectin type I" evidence="2">
    <location>
        <begin position="156"/>
        <end position="219"/>
    </location>
</feature>
<dbReference type="InterPro" id="IPR040282">
    <property type="entry name" value="Mig-18-like"/>
</dbReference>
<evidence type="ECO:0000313" key="3">
    <source>
        <dbReference type="EMBL" id="KFD53017.1"/>
    </source>
</evidence>
<evidence type="ECO:0000256" key="1">
    <source>
        <dbReference type="SAM" id="SignalP"/>
    </source>
</evidence>
<dbReference type="OrthoDB" id="10329766at2759"/>
<accession>A0A085NK48</accession>
<organism evidence="4">
    <name type="scientific">Trichuris suis</name>
    <name type="common">pig whipworm</name>
    <dbReference type="NCBI Taxonomy" id="68888"/>
    <lineage>
        <taxon>Eukaryota</taxon>
        <taxon>Metazoa</taxon>
        <taxon>Ecdysozoa</taxon>
        <taxon>Nematoda</taxon>
        <taxon>Enoplea</taxon>
        <taxon>Dorylaimia</taxon>
        <taxon>Trichinellida</taxon>
        <taxon>Trichuridae</taxon>
        <taxon>Trichuris</taxon>
    </lineage>
</organism>
<feature type="signal peptide" evidence="1">
    <location>
        <begin position="1"/>
        <end position="22"/>
    </location>
</feature>
<sequence>MSCYKIVFPFLALISLGGIAESKCVEESGDQIRGIVWYKQNRPVGCCYLGQKIPHNGHFIDDKFKFVCTYSPENGTLFLPVECVQNGKHIAPGQVLADGLLFYSCERYSDFIIQMKITGCADKSGRKIEIGQTFETRHFLFQCEKRGSVVQARGIACLVNGKKVDIGNSYIDGDFWFYCKQRGRNGIRKEAAGCVHNNVTFLPNERFMKGNFLFKCEIADPTAASEQVSRHRAIACYHEETDGNSLFDVGEHWYLKGEYPNTGYKVVCRQSGENMWAEAMECYFDDKGKRHAVLDGVGYTLNGTTYLCKKNESCVLRIYKGNPKLRFKNCPDRKAGK</sequence>
<feature type="chain" id="PRO_5007379569" description="Abnormal cell migration protein 18-like fibronectin type I domain-containing protein" evidence="1">
    <location>
        <begin position="23"/>
        <end position="337"/>
    </location>
</feature>
<evidence type="ECO:0000313" key="5">
    <source>
        <dbReference type="Proteomes" id="UP000030764"/>
    </source>
</evidence>
<dbReference type="EMBL" id="KL367492">
    <property type="protein sequence ID" value="KFD69844.1"/>
    <property type="molecule type" value="Genomic_DNA"/>
</dbReference>
<gene>
    <name evidence="3" type="ORF">M513_06133</name>
    <name evidence="4" type="ORF">M514_06133</name>
</gene>
<dbReference type="Pfam" id="PF23003">
    <property type="entry name" value="Fn1_2"/>
    <property type="match status" value="2"/>
</dbReference>
<keyword evidence="5" id="KW-1185">Reference proteome</keyword>
<dbReference type="AlphaFoldDB" id="A0A085NK48"/>
<reference evidence="4 5" key="1">
    <citation type="journal article" date="2014" name="Nat. Genet.">
        <title>Genome and transcriptome of the porcine whipworm Trichuris suis.</title>
        <authorList>
            <person name="Jex A.R."/>
            <person name="Nejsum P."/>
            <person name="Schwarz E.M."/>
            <person name="Hu L."/>
            <person name="Young N.D."/>
            <person name="Hall R.S."/>
            <person name="Korhonen P.K."/>
            <person name="Liao S."/>
            <person name="Thamsborg S."/>
            <person name="Xia J."/>
            <person name="Xu P."/>
            <person name="Wang S."/>
            <person name="Scheerlinck J.P."/>
            <person name="Hofmann A."/>
            <person name="Sternberg P.W."/>
            <person name="Wang J."/>
            <person name="Gasser R.B."/>
        </authorList>
    </citation>
    <scope>NUCLEOTIDE SEQUENCE [LARGE SCALE GENOMIC DNA]</scope>
    <source>
        <strain evidence="4">DCEP-RM93F</strain>
        <strain evidence="3">DCEP-RM93M</strain>
    </source>
</reference>
<keyword evidence="1" id="KW-0732">Signal</keyword>
<name>A0A085NK48_9BILA</name>
<proteinExistence type="predicted"/>
<dbReference type="PANTHER" id="PTHR35572:SF3">
    <property type="entry name" value="ABNORMAL CELL MIGRATION PROTEIN 18"/>
    <property type="match status" value="1"/>
</dbReference>
<dbReference type="InterPro" id="IPR055119">
    <property type="entry name" value="Mig18_Fn1"/>
</dbReference>
<protein>
    <recommendedName>
        <fullName evidence="2">Abnormal cell migration protein 18-like fibronectin type I domain-containing protein</fullName>
    </recommendedName>
</protein>
<dbReference type="EMBL" id="KL363221">
    <property type="protein sequence ID" value="KFD53017.1"/>
    <property type="molecule type" value="Genomic_DNA"/>
</dbReference>
<feature type="domain" description="Abnormal cell migration protein 18-like fibronectin type I" evidence="2">
    <location>
        <begin position="81"/>
        <end position="148"/>
    </location>
</feature>
<dbReference type="Proteomes" id="UP000030764">
    <property type="component" value="Unassembled WGS sequence"/>
</dbReference>
<evidence type="ECO:0000259" key="2">
    <source>
        <dbReference type="Pfam" id="PF23003"/>
    </source>
</evidence>